<dbReference type="RefSeq" id="WP_099095149.1">
    <property type="nucleotide sequence ID" value="NZ_PDNU01000012.1"/>
</dbReference>
<sequence length="60" mass="6442">MAKRAPEGPKAHHTAEQATGGYIQKPPSPEDLARISEAQAQITDEWTGEPPLPKKPSAKP</sequence>
<reference evidence="2 3" key="1">
    <citation type="submission" date="2017-10" db="EMBL/GenBank/DDBJ databases">
        <authorList>
            <person name="Banno H."/>
            <person name="Chua N.-H."/>
        </authorList>
    </citation>
    <scope>NUCLEOTIDE SEQUENCE [LARGE SCALE GENOMIC DNA]</scope>
    <source>
        <strain evidence="2 3">YW11</strain>
    </source>
</reference>
<feature type="compositionally biased region" description="Basic and acidic residues" evidence="1">
    <location>
        <begin position="1"/>
        <end position="15"/>
    </location>
</feature>
<comment type="caution">
    <text evidence="2">The sequence shown here is derived from an EMBL/GenBank/DDBJ whole genome shotgun (WGS) entry which is preliminary data.</text>
</comment>
<dbReference type="AlphaFoldDB" id="A0A2C7ACS2"/>
<evidence type="ECO:0000313" key="3">
    <source>
        <dbReference type="Proteomes" id="UP000223527"/>
    </source>
</evidence>
<name>A0A2C7ACS2_9PROT</name>
<accession>A0A2C7ACS2</accession>
<organism evidence="2 3">
    <name type="scientific">Teichococcus rhizosphaerae</name>
    <dbReference type="NCBI Taxonomy" id="1335062"/>
    <lineage>
        <taxon>Bacteria</taxon>
        <taxon>Pseudomonadati</taxon>
        <taxon>Pseudomonadota</taxon>
        <taxon>Alphaproteobacteria</taxon>
        <taxon>Acetobacterales</taxon>
        <taxon>Roseomonadaceae</taxon>
        <taxon>Roseomonas</taxon>
    </lineage>
</organism>
<feature type="compositionally biased region" description="Pro residues" evidence="1">
    <location>
        <begin position="50"/>
        <end position="60"/>
    </location>
</feature>
<feature type="region of interest" description="Disordered" evidence="1">
    <location>
        <begin position="1"/>
        <end position="60"/>
    </location>
</feature>
<evidence type="ECO:0000256" key="1">
    <source>
        <dbReference type="SAM" id="MobiDB-lite"/>
    </source>
</evidence>
<evidence type="ECO:0000313" key="2">
    <source>
        <dbReference type="EMBL" id="PHK95235.1"/>
    </source>
</evidence>
<keyword evidence="3" id="KW-1185">Reference proteome</keyword>
<gene>
    <name evidence="2" type="ORF">CR162_08650</name>
</gene>
<dbReference type="Proteomes" id="UP000223527">
    <property type="component" value="Unassembled WGS sequence"/>
</dbReference>
<dbReference type="OrthoDB" id="7282764at2"/>
<protein>
    <submittedName>
        <fullName evidence="2">Uncharacterized protein</fullName>
    </submittedName>
</protein>
<dbReference type="EMBL" id="PDNU01000012">
    <property type="protein sequence ID" value="PHK95235.1"/>
    <property type="molecule type" value="Genomic_DNA"/>
</dbReference>
<proteinExistence type="predicted"/>